<sequence>LSMGNEGSSEEVMAKVSAQFERIVSAPKFKRCKVSTIWDFLPSCGRVTTPKYRS</sequence>
<feature type="non-terminal residue" evidence="1">
    <location>
        <position position="54"/>
    </location>
</feature>
<comment type="caution">
    <text evidence="1">The sequence shown here is derived from an EMBL/GenBank/DDBJ whole genome shotgun (WGS) entry which is preliminary data.</text>
</comment>
<gene>
    <name evidence="1" type="ORF">J1N35_043824</name>
</gene>
<keyword evidence="2" id="KW-1185">Reference proteome</keyword>
<protein>
    <submittedName>
        <fullName evidence="1">Uncharacterized protein</fullName>
    </submittedName>
</protein>
<name>A0A9D3U887_9ROSI</name>
<proteinExistence type="predicted"/>
<evidence type="ECO:0000313" key="1">
    <source>
        <dbReference type="EMBL" id="KAH1031650.1"/>
    </source>
</evidence>
<dbReference type="AlphaFoldDB" id="A0A9D3U887"/>
<dbReference type="Proteomes" id="UP000828251">
    <property type="component" value="Unassembled WGS sequence"/>
</dbReference>
<dbReference type="EMBL" id="JAIQCV010000013">
    <property type="protein sequence ID" value="KAH1031650.1"/>
    <property type="molecule type" value="Genomic_DNA"/>
</dbReference>
<feature type="non-terminal residue" evidence="1">
    <location>
        <position position="1"/>
    </location>
</feature>
<organism evidence="1 2">
    <name type="scientific">Gossypium stocksii</name>
    <dbReference type="NCBI Taxonomy" id="47602"/>
    <lineage>
        <taxon>Eukaryota</taxon>
        <taxon>Viridiplantae</taxon>
        <taxon>Streptophyta</taxon>
        <taxon>Embryophyta</taxon>
        <taxon>Tracheophyta</taxon>
        <taxon>Spermatophyta</taxon>
        <taxon>Magnoliopsida</taxon>
        <taxon>eudicotyledons</taxon>
        <taxon>Gunneridae</taxon>
        <taxon>Pentapetalae</taxon>
        <taxon>rosids</taxon>
        <taxon>malvids</taxon>
        <taxon>Malvales</taxon>
        <taxon>Malvaceae</taxon>
        <taxon>Malvoideae</taxon>
        <taxon>Gossypium</taxon>
    </lineage>
</organism>
<evidence type="ECO:0000313" key="2">
    <source>
        <dbReference type="Proteomes" id="UP000828251"/>
    </source>
</evidence>
<accession>A0A9D3U887</accession>
<reference evidence="1 2" key="1">
    <citation type="journal article" date="2021" name="Plant Biotechnol. J.">
        <title>Multi-omics assisted identification of the key and species-specific regulatory components of drought-tolerant mechanisms in Gossypium stocksii.</title>
        <authorList>
            <person name="Yu D."/>
            <person name="Ke L."/>
            <person name="Zhang D."/>
            <person name="Wu Y."/>
            <person name="Sun Y."/>
            <person name="Mei J."/>
            <person name="Sun J."/>
            <person name="Sun Y."/>
        </authorList>
    </citation>
    <scope>NUCLEOTIDE SEQUENCE [LARGE SCALE GENOMIC DNA]</scope>
    <source>
        <strain evidence="2">cv. E1</strain>
        <tissue evidence="1">Leaf</tissue>
    </source>
</reference>